<keyword evidence="12 13" id="KW-0539">Nucleus</keyword>
<name>A0AAV5RVM1_MAUHU</name>
<evidence type="ECO:0000313" key="17">
    <source>
        <dbReference type="Proteomes" id="UP001377567"/>
    </source>
</evidence>
<evidence type="ECO:0000256" key="14">
    <source>
        <dbReference type="SAM" id="MobiDB-lite"/>
    </source>
</evidence>
<protein>
    <recommendedName>
        <fullName evidence="13">Non-structural maintenance of chromosomes element 1 homolog</fullName>
        <ecNumber evidence="13">2.3.2.27</ecNumber>
    </recommendedName>
</protein>
<evidence type="ECO:0000256" key="13">
    <source>
        <dbReference type="RuleBase" id="RU368018"/>
    </source>
</evidence>
<evidence type="ECO:0000256" key="3">
    <source>
        <dbReference type="ARBA" id="ARBA00010258"/>
    </source>
</evidence>
<feature type="region of interest" description="Disordered" evidence="14">
    <location>
        <begin position="1"/>
        <end position="20"/>
    </location>
</feature>
<dbReference type="GO" id="GO:0005634">
    <property type="term" value="C:nucleus"/>
    <property type="evidence" value="ECO:0007669"/>
    <property type="project" value="UniProtKB-SubCell"/>
</dbReference>
<keyword evidence="7 13" id="KW-0863">Zinc-finger</keyword>
<dbReference type="GO" id="GO:0000724">
    <property type="term" value="P:double-strand break repair via homologous recombination"/>
    <property type="evidence" value="ECO:0007669"/>
    <property type="project" value="TreeGrafter"/>
</dbReference>
<evidence type="ECO:0000256" key="8">
    <source>
        <dbReference type="ARBA" id="ARBA00022786"/>
    </source>
</evidence>
<dbReference type="Proteomes" id="UP001377567">
    <property type="component" value="Unassembled WGS sequence"/>
</dbReference>
<evidence type="ECO:0000259" key="15">
    <source>
        <dbReference type="Pfam" id="PF08746"/>
    </source>
</evidence>
<dbReference type="Pfam" id="PF08746">
    <property type="entry name" value="zf-RING-like"/>
    <property type="match status" value="1"/>
</dbReference>
<dbReference type="EC" id="2.3.2.27" evidence="13"/>
<proteinExistence type="inferred from homology"/>
<comment type="subcellular location">
    <subcellularLocation>
        <location evidence="2 13">Nucleus</location>
    </subcellularLocation>
</comment>
<comment type="similarity">
    <text evidence="3 13">Belongs to the NSE1 family.</text>
</comment>
<dbReference type="Pfam" id="PF07574">
    <property type="entry name" value="SMC_Nse1"/>
    <property type="match status" value="1"/>
</dbReference>
<evidence type="ECO:0000256" key="9">
    <source>
        <dbReference type="ARBA" id="ARBA00022833"/>
    </source>
</evidence>
<evidence type="ECO:0000256" key="6">
    <source>
        <dbReference type="ARBA" id="ARBA00022763"/>
    </source>
</evidence>
<gene>
    <name evidence="16" type="ORF">DAKH74_021170</name>
</gene>
<keyword evidence="11 13" id="KW-0234">DNA repair</keyword>
<evidence type="ECO:0000256" key="2">
    <source>
        <dbReference type="ARBA" id="ARBA00004123"/>
    </source>
</evidence>
<evidence type="ECO:0000256" key="12">
    <source>
        <dbReference type="ARBA" id="ARBA00023242"/>
    </source>
</evidence>
<dbReference type="InterPro" id="IPR014857">
    <property type="entry name" value="Nse1_RING_C4HC3-type"/>
</dbReference>
<keyword evidence="4 13" id="KW-0808">Transferase</keyword>
<feature type="domain" description="Non-structural maintenance of chromosomes element 1 RING C4HC3-type" evidence="15">
    <location>
        <begin position="271"/>
        <end position="331"/>
    </location>
</feature>
<evidence type="ECO:0000256" key="4">
    <source>
        <dbReference type="ARBA" id="ARBA00022679"/>
    </source>
</evidence>
<keyword evidence="10 13" id="KW-0233">DNA recombination</keyword>
<dbReference type="GO" id="GO:0008270">
    <property type="term" value="F:zinc ion binding"/>
    <property type="evidence" value="ECO:0007669"/>
    <property type="project" value="UniProtKB-KW"/>
</dbReference>
<evidence type="ECO:0000256" key="7">
    <source>
        <dbReference type="ARBA" id="ARBA00022771"/>
    </source>
</evidence>
<evidence type="ECO:0000313" key="16">
    <source>
        <dbReference type="EMBL" id="GMM55501.1"/>
    </source>
</evidence>
<evidence type="ECO:0000256" key="5">
    <source>
        <dbReference type="ARBA" id="ARBA00022723"/>
    </source>
</evidence>
<organism evidence="16 17">
    <name type="scientific">Maudiozyma humilis</name>
    <name type="common">Sour dough yeast</name>
    <name type="synonym">Kazachstania humilis</name>
    <dbReference type="NCBI Taxonomy" id="51915"/>
    <lineage>
        <taxon>Eukaryota</taxon>
        <taxon>Fungi</taxon>
        <taxon>Dikarya</taxon>
        <taxon>Ascomycota</taxon>
        <taxon>Saccharomycotina</taxon>
        <taxon>Saccharomycetes</taxon>
        <taxon>Saccharomycetales</taxon>
        <taxon>Saccharomycetaceae</taxon>
        <taxon>Maudiozyma</taxon>
    </lineage>
</organism>
<keyword evidence="6 13" id="KW-0227">DNA damage</keyword>
<dbReference type="Gene3D" id="1.10.10.10">
    <property type="entry name" value="Winged helix-like DNA-binding domain superfamily/Winged helix DNA-binding domain"/>
    <property type="match status" value="1"/>
</dbReference>
<comment type="function">
    <text evidence="13">Acts in a DNA repair pathway for removal of UV-induced DNA damage that is distinct from classical nucleotide excision repair and in repair of ionizing radiation damage. Functions in homologous recombination repair of DNA double strand breaks and in recovery of stalled replication forks.</text>
</comment>
<dbReference type="AlphaFoldDB" id="A0AAV5RVM1"/>
<comment type="caution">
    <text evidence="16">The sequence shown here is derived from an EMBL/GenBank/DDBJ whole genome shotgun (WGS) entry which is preliminary data.</text>
</comment>
<dbReference type="PANTHER" id="PTHR20973">
    <property type="entry name" value="NON-SMC ELEMENT 1-RELATED"/>
    <property type="match status" value="1"/>
</dbReference>
<dbReference type="InterPro" id="IPR011513">
    <property type="entry name" value="Nse1"/>
</dbReference>
<sequence length="343" mass="36924">MSETATPHTQSAEPIATAPSASPADIPRYLLQFLLASQGVCHEYTLLAALLQLARDLGLVAEGDTPDATRWHGQLREHIETANVRLEPLQFHVAQVQLGSGKRAAMAQWRREMAGVQLSPADTESLSQLPDSSRYYVHVNTQSSPETRTGTWMTPQQVEFAKWCVAQFAEHGSAVQTLGPEVAAASAGIRADIDGASGSPHGWRRCVSYSVGSTQLAQYPGLSAIETEQAVAQLCERRWLARTSDGRVGLTVRAAAELDSLLRDTYALPRCAVCARVVLHGAACGNLAAHVSEGPESGEEDEDEASSGMAMWHVDCYQHYVAHVSKSCPKCSASIVDDAVYVL</sequence>
<dbReference type="PANTHER" id="PTHR20973:SF0">
    <property type="entry name" value="NON-STRUCTURAL MAINTENANCE OF CHROMOSOMES ELEMENT 1 HOMOLOG"/>
    <property type="match status" value="1"/>
</dbReference>
<keyword evidence="5 13" id="KW-0479">Metal-binding</keyword>
<comment type="subunit">
    <text evidence="13">Component of the Smc5-Smc6 complex.</text>
</comment>
<dbReference type="EMBL" id="BTGD01000005">
    <property type="protein sequence ID" value="GMM55501.1"/>
    <property type="molecule type" value="Genomic_DNA"/>
</dbReference>
<keyword evidence="9 13" id="KW-0862">Zinc</keyword>
<reference evidence="16 17" key="1">
    <citation type="journal article" date="2023" name="Elife">
        <title>Identification of key yeast species and microbe-microbe interactions impacting larval growth of Drosophila in the wild.</title>
        <authorList>
            <person name="Mure A."/>
            <person name="Sugiura Y."/>
            <person name="Maeda R."/>
            <person name="Honda K."/>
            <person name="Sakurai N."/>
            <person name="Takahashi Y."/>
            <person name="Watada M."/>
            <person name="Katoh T."/>
            <person name="Gotoh A."/>
            <person name="Gotoh Y."/>
            <person name="Taniguchi I."/>
            <person name="Nakamura K."/>
            <person name="Hayashi T."/>
            <person name="Katayama T."/>
            <person name="Uemura T."/>
            <person name="Hattori Y."/>
        </authorList>
    </citation>
    <scope>NUCLEOTIDE SEQUENCE [LARGE SCALE GENOMIC DNA]</scope>
    <source>
        <strain evidence="16 17">KH-74</strain>
    </source>
</reference>
<dbReference type="InterPro" id="IPR036388">
    <property type="entry name" value="WH-like_DNA-bd_sf"/>
</dbReference>
<dbReference type="GO" id="GO:0030915">
    <property type="term" value="C:Smc5-Smc6 complex"/>
    <property type="evidence" value="ECO:0007669"/>
    <property type="project" value="UniProtKB-UniRule"/>
</dbReference>
<dbReference type="GO" id="GO:0061630">
    <property type="term" value="F:ubiquitin protein ligase activity"/>
    <property type="evidence" value="ECO:0007669"/>
    <property type="project" value="UniProtKB-EC"/>
</dbReference>
<evidence type="ECO:0000256" key="10">
    <source>
        <dbReference type="ARBA" id="ARBA00023172"/>
    </source>
</evidence>
<comment type="catalytic activity">
    <reaction evidence="1 13">
        <text>S-ubiquitinyl-[E2 ubiquitin-conjugating enzyme]-L-cysteine + [acceptor protein]-L-lysine = [E2 ubiquitin-conjugating enzyme]-L-cysteine + N(6)-ubiquitinyl-[acceptor protein]-L-lysine.</text>
        <dbReference type="EC" id="2.3.2.27"/>
    </reaction>
</comment>
<evidence type="ECO:0000256" key="11">
    <source>
        <dbReference type="ARBA" id="ARBA00023204"/>
    </source>
</evidence>
<accession>A0AAV5RVM1</accession>
<feature type="compositionally biased region" description="Polar residues" evidence="14">
    <location>
        <begin position="1"/>
        <end position="12"/>
    </location>
</feature>
<keyword evidence="8 13" id="KW-0833">Ubl conjugation pathway</keyword>
<keyword evidence="17" id="KW-1185">Reference proteome</keyword>
<evidence type="ECO:0000256" key="1">
    <source>
        <dbReference type="ARBA" id="ARBA00000900"/>
    </source>
</evidence>